<name>A0A176VQR2_MARPO</name>
<keyword evidence="3 5" id="KW-0378">Hydrolase</keyword>
<dbReference type="GO" id="GO:0005634">
    <property type="term" value="C:nucleus"/>
    <property type="evidence" value="ECO:0007669"/>
    <property type="project" value="UniProtKB-SubCell"/>
</dbReference>
<keyword evidence="5" id="KW-0539">Nucleus</keyword>
<evidence type="ECO:0000256" key="5">
    <source>
        <dbReference type="RuleBase" id="RU365033"/>
    </source>
</evidence>
<comment type="subcellular location">
    <subcellularLocation>
        <location evidence="5">Nucleus</location>
    </subcellularLocation>
</comment>
<dbReference type="Pfam" id="PF08774">
    <property type="entry name" value="VRR_NUC"/>
    <property type="match status" value="1"/>
</dbReference>
<dbReference type="Pfam" id="PF21315">
    <property type="entry name" value="FAN1_HTH"/>
    <property type="match status" value="1"/>
</dbReference>
<evidence type="ECO:0000313" key="7">
    <source>
        <dbReference type="EMBL" id="OAE23250.1"/>
    </source>
</evidence>
<keyword evidence="5" id="KW-0234">DNA repair</keyword>
<gene>
    <name evidence="7" type="ORF">AXG93_620s1170</name>
</gene>
<evidence type="ECO:0000256" key="3">
    <source>
        <dbReference type="ARBA" id="ARBA00022801"/>
    </source>
</evidence>
<evidence type="ECO:0000313" key="8">
    <source>
        <dbReference type="Proteomes" id="UP000077202"/>
    </source>
</evidence>
<dbReference type="PANTHER" id="PTHR15749">
    <property type="entry name" value="FANCONI-ASSOCIATED NUCLEASE 1"/>
    <property type="match status" value="1"/>
</dbReference>
<dbReference type="PANTHER" id="PTHR15749:SF4">
    <property type="entry name" value="FANCONI-ASSOCIATED NUCLEASE 1"/>
    <property type="match status" value="1"/>
</dbReference>
<keyword evidence="8" id="KW-1185">Reference proteome</keyword>
<dbReference type="EMBL" id="LVLJ01002901">
    <property type="protein sequence ID" value="OAE23250.1"/>
    <property type="molecule type" value="Genomic_DNA"/>
</dbReference>
<comment type="similarity">
    <text evidence="5">Belongs to the FAN1 family.</text>
</comment>
<dbReference type="Pfam" id="PF08797">
    <property type="entry name" value="HIRAN"/>
    <property type="match status" value="1"/>
</dbReference>
<evidence type="ECO:0000256" key="1">
    <source>
        <dbReference type="ARBA" id="ARBA00022722"/>
    </source>
</evidence>
<dbReference type="GO" id="GO:0016818">
    <property type="term" value="F:hydrolase activity, acting on acid anhydrides, in phosphorus-containing anhydrides"/>
    <property type="evidence" value="ECO:0007669"/>
    <property type="project" value="InterPro"/>
</dbReference>
<dbReference type="SMART" id="SM00910">
    <property type="entry name" value="HIRAN"/>
    <property type="match status" value="1"/>
</dbReference>
<evidence type="ECO:0000256" key="2">
    <source>
        <dbReference type="ARBA" id="ARBA00022723"/>
    </source>
</evidence>
<dbReference type="GO" id="GO:0036297">
    <property type="term" value="P:interstrand cross-link repair"/>
    <property type="evidence" value="ECO:0007669"/>
    <property type="project" value="InterPro"/>
</dbReference>
<dbReference type="Pfam" id="PF21170">
    <property type="entry name" value="FAN1_TPR"/>
    <property type="match status" value="1"/>
</dbReference>
<dbReference type="CDD" id="cd22326">
    <property type="entry name" value="FAN1-like"/>
    <property type="match status" value="1"/>
</dbReference>
<dbReference type="Gene3D" id="3.30.70.2330">
    <property type="match status" value="1"/>
</dbReference>
<keyword evidence="4 5" id="KW-0460">Magnesium</keyword>
<feature type="domain" description="HIRAN" evidence="6">
    <location>
        <begin position="442"/>
        <end position="539"/>
    </location>
</feature>
<dbReference type="EC" id="3.1.4.1" evidence="5"/>
<protein>
    <recommendedName>
        <fullName evidence="5">Fanconi-associated nuclease</fullName>
        <ecNumber evidence="5">3.1.4.1</ecNumber>
    </recommendedName>
</protein>
<dbReference type="InterPro" id="IPR049132">
    <property type="entry name" value="FAN1-like_euk"/>
</dbReference>
<keyword evidence="1 5" id="KW-0540">Nuclease</keyword>
<dbReference type="GO" id="GO:0017108">
    <property type="term" value="F:5'-flap endonuclease activity"/>
    <property type="evidence" value="ECO:0007669"/>
    <property type="project" value="TreeGrafter"/>
</dbReference>
<evidence type="ECO:0000256" key="4">
    <source>
        <dbReference type="ARBA" id="ARBA00022842"/>
    </source>
</evidence>
<dbReference type="GO" id="GO:0008270">
    <property type="term" value="F:zinc ion binding"/>
    <property type="evidence" value="ECO:0007669"/>
    <property type="project" value="InterPro"/>
</dbReference>
<dbReference type="InterPro" id="IPR014883">
    <property type="entry name" value="VRR_NUC"/>
</dbReference>
<dbReference type="GO" id="GO:0008409">
    <property type="term" value="F:5'-3' exonuclease activity"/>
    <property type="evidence" value="ECO:0007669"/>
    <property type="project" value="TreeGrafter"/>
</dbReference>
<dbReference type="Proteomes" id="UP000077202">
    <property type="component" value="Unassembled WGS sequence"/>
</dbReference>
<dbReference type="InterPro" id="IPR049126">
    <property type="entry name" value="FAN1-like_TPR"/>
</dbReference>
<evidence type="ECO:0000259" key="6">
    <source>
        <dbReference type="SMART" id="SM00910"/>
    </source>
</evidence>
<proteinExistence type="inferred from homology"/>
<comment type="caution">
    <text evidence="7">The sequence shown here is derived from an EMBL/GenBank/DDBJ whole genome shotgun (WGS) entry which is preliminary data.</text>
</comment>
<dbReference type="GO" id="GO:0004528">
    <property type="term" value="F:phosphodiesterase I activity"/>
    <property type="evidence" value="ECO:0007669"/>
    <property type="project" value="UniProtKB-EC"/>
</dbReference>
<comment type="cofactor">
    <cofactor evidence="5">
        <name>Mg(2+)</name>
        <dbReference type="ChEBI" id="CHEBI:18420"/>
    </cofactor>
    <cofactor evidence="5">
        <name>Mn(2+)</name>
        <dbReference type="ChEBI" id="CHEBI:29035"/>
    </cofactor>
</comment>
<comment type="catalytic activity">
    <reaction evidence="5">
        <text>Hydrolytically removes 5'-nucleotides successively from the 3'-hydroxy termini of 3'-hydroxy-terminated oligonucleotides.</text>
        <dbReference type="EC" id="3.1.4.1"/>
    </reaction>
</comment>
<dbReference type="InterPro" id="IPR033315">
    <property type="entry name" value="Fan1-like"/>
</dbReference>
<dbReference type="InterPro" id="IPR014905">
    <property type="entry name" value="HIRAN"/>
</dbReference>
<accession>A0A176VQR2</accession>
<comment type="function">
    <text evidence="5">Nuclease required for the repair of DNA interstrand cross-links (ICL). Acts as a 5'-3' exonuclease that anchors at a cut end of DNA and cleaves DNA successively at every third nucleotide, allowing to excise an ICL from one strand through flanking incisions.</text>
</comment>
<organism evidence="7 8">
    <name type="scientific">Marchantia polymorpha subsp. ruderalis</name>
    <dbReference type="NCBI Taxonomy" id="1480154"/>
    <lineage>
        <taxon>Eukaryota</taxon>
        <taxon>Viridiplantae</taxon>
        <taxon>Streptophyta</taxon>
        <taxon>Embryophyta</taxon>
        <taxon>Marchantiophyta</taxon>
        <taxon>Marchantiopsida</taxon>
        <taxon>Marchantiidae</taxon>
        <taxon>Marchantiales</taxon>
        <taxon>Marchantiaceae</taxon>
        <taxon>Marchantia</taxon>
    </lineage>
</organism>
<keyword evidence="5" id="KW-0464">Manganese</keyword>
<dbReference type="GO" id="GO:0070336">
    <property type="term" value="F:flap-structured DNA binding"/>
    <property type="evidence" value="ECO:0007669"/>
    <property type="project" value="TreeGrafter"/>
</dbReference>
<dbReference type="InterPro" id="IPR049125">
    <property type="entry name" value="FAN1-like_WH"/>
</dbReference>
<sequence length="1201" mass="133472">MLRGHDSLTRLIGKRRRLSLSAISPNKRALCVSKNQVEEFSLLGSTVGSVKEESVEIRCSSSSSVNHQQVTEAETLLDGASSKKSLVKVKVECVEFRCSSSFSTKHQQGTEVEGLVDAAKSKEYLQKVKQERVEYHSVNQEQGTEAESLVDAESTKSNLLKVKQEVVKVEAEVNGELTQCPTCSKTVSGGLASNTHQDFCRQGGASEGKQKIKQSILSRFFSPGVNKLSSAPSSSRVHPLLSEEKQTSFVTIKTEDILSERPLKPPLSSRSRLKLKKVKVEIKHEDDNEDTGRRSQLDSLGQGVLLNGAATSVGLTAWETTSSKSLELSVVPVETKVEVICSGTRNHVDNSGKDLPLSQSAKINCSCSCHLSTEDICKLEGNDNSRESIEMETYTEEYDSGRDLLVVVKDKTTPTGFLPSTNAEDLSLSTSSTGQLAKNSLVGTLETRIVGRRYNRGIFCEEGMQVTLLRDPENPKDPNAIKVVPLETPLGPAVGHLPKEISAHLAPLLDKAFVHVQGFVVTVPEQIHGDVPLKLSFESASASTDLSLLDGAAESWQSMLVAAENVSSGISPTLRVSKYQHNFLAVMRTVLERDSHLFEDQEKHFLGTFYALSGDAQRLFIRLYQRKGPWFRLSSLSYKDVADVTTASDELLASGFMSADCSAQEEPGASMRTRIEILNMLELRQLSALLKKKKEAASARREELVSLIVSTAMEKQWNIEVSSSSRSRTVMESVAEITGPCIRVSEQAEFLLWRLQRLFFLDKGRDLSSFLVVDMGLVKYPQYKCLKSRHVFPSHEALVAYEQALEVAQGMDMSLELNDTEKALEFLRRARDEMSVCQVVESAVDKTPSFLARFSASYVYRNVITVGVSILERERRYKEAVEVLKELLRSKVRSGRWGYWTLRLSVNLDHLGCKEESLKVAESGVNEPWIRGGDRVALQRRVVRLGKPPRRWKRPPYADSLNRKCKEVQIRGRPLNCVTGKKSRFYGYDGEQCGVEELALQYYASEEGGAWQGVHCEGGVWLTLFGLLMWDVLFAEVPDVFQNPFQTAPLDLNTDLFYPSRQDLIETRLAAIAVGNTESIVTQSWNKNFGTMCDGVNWERHSLAELLTIATCIGVTDVSLKIKPIDSMNCEDLCLGEEGCKNVTKDLVLSTRNTALRGEAKLVEVKGPRDRLSEQQMAWIWILMNGGLSVEVCKVLEELKD</sequence>
<reference evidence="7" key="1">
    <citation type="submission" date="2016-03" db="EMBL/GenBank/DDBJ databases">
        <title>Mechanisms controlling the formation of the plant cell surface in tip-growing cells are functionally conserved among land plants.</title>
        <authorList>
            <person name="Honkanen S."/>
            <person name="Jones V.A."/>
            <person name="Morieri G."/>
            <person name="Champion C."/>
            <person name="Hetherington A.J."/>
            <person name="Kelly S."/>
            <person name="Saint-Marcoux D."/>
            <person name="Proust H."/>
            <person name="Prescott H."/>
            <person name="Dolan L."/>
        </authorList>
    </citation>
    <scope>NUCLEOTIDE SEQUENCE [LARGE SCALE GENOMIC DNA]</scope>
    <source>
        <tissue evidence="7">Whole gametophyte</tissue>
    </source>
</reference>
<dbReference type="AlphaFoldDB" id="A0A176VQR2"/>
<keyword evidence="5" id="KW-0227">DNA damage</keyword>
<keyword evidence="2 5" id="KW-0479">Metal-binding</keyword>